<dbReference type="InterPro" id="IPR041577">
    <property type="entry name" value="RT_RNaseH_2"/>
</dbReference>
<accession>A0AAD7XSJ4</accession>
<organism evidence="4 5">
    <name type="scientific">Lichtheimia ornata</name>
    <dbReference type="NCBI Taxonomy" id="688661"/>
    <lineage>
        <taxon>Eukaryota</taxon>
        <taxon>Fungi</taxon>
        <taxon>Fungi incertae sedis</taxon>
        <taxon>Mucoromycota</taxon>
        <taxon>Mucoromycotina</taxon>
        <taxon>Mucoromycetes</taxon>
        <taxon>Mucorales</taxon>
        <taxon>Lichtheimiaceae</taxon>
        <taxon>Lichtheimia</taxon>
    </lineage>
</organism>
<dbReference type="Gene3D" id="3.30.70.270">
    <property type="match status" value="2"/>
</dbReference>
<dbReference type="Proteomes" id="UP001234581">
    <property type="component" value="Unassembled WGS sequence"/>
</dbReference>
<evidence type="ECO:0000313" key="4">
    <source>
        <dbReference type="EMBL" id="KAJ8651336.1"/>
    </source>
</evidence>
<dbReference type="Pfam" id="PF17919">
    <property type="entry name" value="RT_RNaseH_2"/>
    <property type="match status" value="1"/>
</dbReference>
<dbReference type="InterPro" id="IPR043502">
    <property type="entry name" value="DNA/RNA_pol_sf"/>
</dbReference>
<name>A0AAD7XSJ4_9FUNG</name>
<dbReference type="InterPro" id="IPR050951">
    <property type="entry name" value="Retrovirus_Pol_polyprotein"/>
</dbReference>
<proteinExistence type="predicted"/>
<dbReference type="GeneID" id="83220435"/>
<keyword evidence="1" id="KW-0511">Multifunctional enzyme</keyword>
<evidence type="ECO:0000313" key="5">
    <source>
        <dbReference type="Proteomes" id="UP001234581"/>
    </source>
</evidence>
<gene>
    <name evidence="4" type="ORF">O0I10_013167</name>
</gene>
<dbReference type="AlphaFoldDB" id="A0AAD7XSJ4"/>
<comment type="caution">
    <text evidence="4">The sequence shown here is derived from an EMBL/GenBank/DDBJ whole genome shotgun (WGS) entry which is preliminary data.</text>
</comment>
<feature type="domain" description="Reverse transcriptase/retrotransposon-derived protein RNase H-like" evidence="3">
    <location>
        <begin position="132"/>
        <end position="232"/>
    </location>
</feature>
<evidence type="ECO:0000256" key="1">
    <source>
        <dbReference type="ARBA" id="ARBA00023268"/>
    </source>
</evidence>
<feature type="domain" description="Reverse transcriptase" evidence="2">
    <location>
        <begin position="11"/>
        <end position="69"/>
    </location>
</feature>
<dbReference type="FunFam" id="3.30.70.270:FF:000003">
    <property type="entry name" value="Transposon Ty3-G Gag-Pol polyprotein"/>
    <property type="match status" value="1"/>
</dbReference>
<dbReference type="EMBL" id="JARTCD010000281">
    <property type="protein sequence ID" value="KAJ8651336.1"/>
    <property type="molecule type" value="Genomic_DNA"/>
</dbReference>
<evidence type="ECO:0000259" key="2">
    <source>
        <dbReference type="Pfam" id="PF00078"/>
    </source>
</evidence>
<dbReference type="SUPFAM" id="SSF56672">
    <property type="entry name" value="DNA/RNA polymerases"/>
    <property type="match status" value="1"/>
</dbReference>
<sequence length="285" mass="31743">MIDDSHLATVIGKCVQVFIDDIIVYSRTLEEHVQHLERVFGICKEANLRIKLAKCSFASDNVEYLGHQITRQGLKPTDRNVKKVLDMTAPKNKSEVRSFLGMVGYYPRFIPAFAEKSHAIQQLTRNKVDFIWGDEQEAAFKVLKEALVNPPVLAYPDPTKVQILTTDASGKGIGAISSQSADGSSDGEQVIAYASRALRGPEVRYATTHVEALAIVAGMYQFRHYLRGRKFVLYTDHSALTYILNNPSPSPKVSRWSAATIEYDFVTKHRKGESNPADALSRLVG</sequence>
<dbReference type="PANTHER" id="PTHR37984">
    <property type="entry name" value="PROTEIN CBG26694"/>
    <property type="match status" value="1"/>
</dbReference>
<keyword evidence="5" id="KW-1185">Reference proteome</keyword>
<dbReference type="InterPro" id="IPR000477">
    <property type="entry name" value="RT_dom"/>
</dbReference>
<evidence type="ECO:0000259" key="3">
    <source>
        <dbReference type="Pfam" id="PF17919"/>
    </source>
</evidence>
<dbReference type="RefSeq" id="XP_058336251.1">
    <property type="nucleotide sequence ID" value="XM_058492982.1"/>
</dbReference>
<dbReference type="PANTHER" id="PTHR37984:SF5">
    <property type="entry name" value="PROTEIN NYNRIN-LIKE"/>
    <property type="match status" value="1"/>
</dbReference>
<dbReference type="CDD" id="cd09274">
    <property type="entry name" value="RNase_HI_RT_Ty3"/>
    <property type="match status" value="1"/>
</dbReference>
<dbReference type="GO" id="GO:0003824">
    <property type="term" value="F:catalytic activity"/>
    <property type="evidence" value="ECO:0007669"/>
    <property type="project" value="UniProtKB-KW"/>
</dbReference>
<protein>
    <recommendedName>
        <fullName evidence="6">Reverse transcriptase domain-containing protein</fullName>
    </recommendedName>
</protein>
<reference evidence="4 5" key="1">
    <citation type="submission" date="2023-03" db="EMBL/GenBank/DDBJ databases">
        <title>Genome sequence of Lichtheimia ornata CBS 291.66.</title>
        <authorList>
            <person name="Mohabir J.T."/>
            <person name="Shea T.P."/>
            <person name="Kurbessoian T."/>
            <person name="Berby B."/>
            <person name="Fontaine J."/>
            <person name="Livny J."/>
            <person name="Gnirke A."/>
            <person name="Stajich J.E."/>
            <person name="Cuomo C.A."/>
        </authorList>
    </citation>
    <scope>NUCLEOTIDE SEQUENCE [LARGE SCALE GENOMIC DNA]</scope>
    <source>
        <strain evidence="4">CBS 291.66</strain>
    </source>
</reference>
<dbReference type="FunFam" id="3.30.70.270:FF:000020">
    <property type="entry name" value="Transposon Tf2-6 polyprotein-like Protein"/>
    <property type="match status" value="1"/>
</dbReference>
<evidence type="ECO:0008006" key="6">
    <source>
        <dbReference type="Google" id="ProtNLM"/>
    </source>
</evidence>
<dbReference type="Pfam" id="PF00078">
    <property type="entry name" value="RVT_1"/>
    <property type="match status" value="1"/>
</dbReference>
<dbReference type="InterPro" id="IPR043128">
    <property type="entry name" value="Rev_trsase/Diguanyl_cyclase"/>
</dbReference>